<keyword evidence="2 6" id="KW-0545">Nucleotide biosynthesis</keyword>
<feature type="domain" description="Adenylate kinase active site lid" evidence="9">
    <location>
        <begin position="125"/>
        <end position="160"/>
    </location>
</feature>
<feature type="binding site" evidence="6">
    <location>
        <position position="31"/>
    </location>
    <ligand>
        <name>AMP</name>
        <dbReference type="ChEBI" id="CHEBI:456215"/>
    </ligand>
</feature>
<dbReference type="Gene3D" id="3.40.50.300">
    <property type="entry name" value="P-loop containing nucleotide triphosphate hydrolases"/>
    <property type="match status" value="1"/>
</dbReference>
<feature type="binding site" evidence="6">
    <location>
        <position position="158"/>
    </location>
    <ligand>
        <name>AMP</name>
        <dbReference type="ChEBI" id="CHEBI:456215"/>
    </ligand>
</feature>
<feature type="binding site" evidence="6">
    <location>
        <begin position="83"/>
        <end position="86"/>
    </location>
    <ligand>
        <name>AMP</name>
        <dbReference type="ChEBI" id="CHEBI:456215"/>
    </ligand>
</feature>
<proteinExistence type="inferred from homology"/>
<dbReference type="CDD" id="cd01428">
    <property type="entry name" value="ADK"/>
    <property type="match status" value="1"/>
</dbReference>
<dbReference type="InterPro" id="IPR027417">
    <property type="entry name" value="P-loop_NTPase"/>
</dbReference>
<dbReference type="NCBIfam" id="NF001381">
    <property type="entry name" value="PRK00279.1-3"/>
    <property type="match status" value="1"/>
</dbReference>
<dbReference type="InterPro" id="IPR033690">
    <property type="entry name" value="Adenylat_kinase_CS"/>
</dbReference>
<dbReference type="Pfam" id="PF05191">
    <property type="entry name" value="ADK_lid"/>
    <property type="match status" value="1"/>
</dbReference>
<comment type="subunit">
    <text evidence="6 8">Monomer.</text>
</comment>
<evidence type="ECO:0000256" key="3">
    <source>
        <dbReference type="ARBA" id="ARBA00022741"/>
    </source>
</evidence>
<protein>
    <recommendedName>
        <fullName evidence="6 8">Adenylate kinase</fullName>
        <shortName evidence="6">AK</shortName>
        <ecNumber evidence="6 8">2.7.4.3</ecNumber>
    </recommendedName>
    <alternativeName>
        <fullName evidence="6">ATP-AMP transphosphorylase</fullName>
    </alternativeName>
    <alternativeName>
        <fullName evidence="6">ATP:AMP phosphotransferase</fullName>
    </alternativeName>
    <alternativeName>
        <fullName evidence="6">Adenylate monophosphate kinase</fullName>
    </alternativeName>
</protein>
<dbReference type="NCBIfam" id="TIGR01351">
    <property type="entry name" value="adk"/>
    <property type="match status" value="1"/>
</dbReference>
<dbReference type="PANTHER" id="PTHR23359">
    <property type="entry name" value="NUCLEOTIDE KINASE"/>
    <property type="match status" value="1"/>
</dbReference>
<keyword evidence="11" id="KW-1185">Reference proteome</keyword>
<evidence type="ECO:0000313" key="10">
    <source>
        <dbReference type="EMBL" id="NKE38670.1"/>
    </source>
</evidence>
<dbReference type="PROSITE" id="PS00113">
    <property type="entry name" value="ADENYLATE_KINASE"/>
    <property type="match status" value="1"/>
</dbReference>
<feature type="binding site" evidence="6">
    <location>
        <position position="131"/>
    </location>
    <ligand>
        <name>Zn(2+)</name>
        <dbReference type="ChEBI" id="CHEBI:29105"/>
        <note>structural</note>
    </ligand>
</feature>
<feature type="binding site" evidence="6">
    <location>
        <position position="198"/>
    </location>
    <ligand>
        <name>ATP</name>
        <dbReference type="ChEBI" id="CHEBI:30616"/>
    </ligand>
</feature>
<feature type="binding site" evidence="6">
    <location>
        <position position="36"/>
    </location>
    <ligand>
        <name>AMP</name>
        <dbReference type="ChEBI" id="CHEBI:456215"/>
    </ligand>
</feature>
<dbReference type="FunFam" id="3.40.50.300:FF:000106">
    <property type="entry name" value="Adenylate kinase mitochondrial"/>
    <property type="match status" value="1"/>
</dbReference>
<feature type="binding site" evidence="6">
    <location>
        <position position="170"/>
    </location>
    <ligand>
        <name>AMP</name>
        <dbReference type="ChEBI" id="CHEBI:456215"/>
    </ligand>
</feature>
<keyword evidence="6" id="KW-0479">Metal-binding</keyword>
<keyword evidence="5 6" id="KW-0067">ATP-binding</keyword>
<evidence type="ECO:0000256" key="6">
    <source>
        <dbReference type="HAMAP-Rule" id="MF_00235"/>
    </source>
</evidence>
<dbReference type="GO" id="GO:0008270">
    <property type="term" value="F:zinc ion binding"/>
    <property type="evidence" value="ECO:0007669"/>
    <property type="project" value="UniProtKB-UniRule"/>
</dbReference>
<dbReference type="EC" id="2.7.4.3" evidence="6 8"/>
<comment type="pathway">
    <text evidence="6">Purine metabolism; AMP biosynthesis via salvage pathway; AMP from ADP: step 1/1.</text>
</comment>
<feature type="binding site" evidence="6">
    <location>
        <position position="151"/>
    </location>
    <ligand>
        <name>Zn(2+)</name>
        <dbReference type="ChEBI" id="CHEBI:29105"/>
        <note>structural</note>
    </ligand>
</feature>
<evidence type="ECO:0000256" key="8">
    <source>
        <dbReference type="RuleBase" id="RU003331"/>
    </source>
</evidence>
<keyword evidence="6" id="KW-0862">Zinc</keyword>
<dbReference type="RefSeq" id="WP_168105142.1">
    <property type="nucleotide sequence ID" value="NZ_CP051215.1"/>
</dbReference>
<evidence type="ECO:0000256" key="7">
    <source>
        <dbReference type="RuleBase" id="RU003330"/>
    </source>
</evidence>
<feature type="region of interest" description="NMP" evidence="6">
    <location>
        <begin position="30"/>
        <end position="59"/>
    </location>
</feature>
<feature type="binding site" evidence="6">
    <location>
        <position position="90"/>
    </location>
    <ligand>
        <name>AMP</name>
        <dbReference type="ChEBI" id="CHEBI:456215"/>
    </ligand>
</feature>
<dbReference type="InterPro" id="IPR006259">
    <property type="entry name" value="Adenyl_kin_sub"/>
</dbReference>
<evidence type="ECO:0000256" key="1">
    <source>
        <dbReference type="ARBA" id="ARBA00022679"/>
    </source>
</evidence>
<feature type="region of interest" description="LID" evidence="6">
    <location>
        <begin position="124"/>
        <end position="161"/>
    </location>
</feature>
<comment type="subcellular location">
    <subcellularLocation>
        <location evidence="6 8">Cytoplasm</location>
    </subcellularLocation>
</comment>
<feature type="binding site" evidence="6">
    <location>
        <position position="148"/>
    </location>
    <ligand>
        <name>Zn(2+)</name>
        <dbReference type="ChEBI" id="CHEBI:29105"/>
        <note>structural</note>
    </ligand>
</feature>
<feature type="binding site" evidence="6">
    <location>
        <begin position="134"/>
        <end position="135"/>
    </location>
    <ligand>
        <name>ATP</name>
        <dbReference type="ChEBI" id="CHEBI:30616"/>
    </ligand>
</feature>
<feature type="binding site" evidence="6">
    <location>
        <begin position="57"/>
        <end position="59"/>
    </location>
    <ligand>
        <name>AMP</name>
        <dbReference type="ChEBI" id="CHEBI:456215"/>
    </ligand>
</feature>
<comment type="similarity">
    <text evidence="6 7">Belongs to the adenylate kinase family.</text>
</comment>
<dbReference type="Pfam" id="PF00406">
    <property type="entry name" value="ADK"/>
    <property type="match status" value="1"/>
</dbReference>
<dbReference type="Proteomes" id="UP000584587">
    <property type="component" value="Unassembled WGS sequence"/>
</dbReference>
<evidence type="ECO:0000256" key="2">
    <source>
        <dbReference type="ARBA" id="ARBA00022727"/>
    </source>
</evidence>
<dbReference type="InterPro" id="IPR007862">
    <property type="entry name" value="Adenylate_kinase_lid-dom"/>
</dbReference>
<evidence type="ECO:0000259" key="9">
    <source>
        <dbReference type="Pfam" id="PF05191"/>
    </source>
</evidence>
<comment type="catalytic activity">
    <reaction evidence="6 8">
        <text>AMP + ATP = 2 ADP</text>
        <dbReference type="Rhea" id="RHEA:12973"/>
        <dbReference type="ChEBI" id="CHEBI:30616"/>
        <dbReference type="ChEBI" id="CHEBI:456215"/>
        <dbReference type="ChEBI" id="CHEBI:456216"/>
        <dbReference type="EC" id="2.7.4.3"/>
    </reaction>
</comment>
<sequence>MNLIILGPPGSGKGTQSDFLVEQYHFVHLSTGDLLRDEIVAKSEIGLSAKSFIDQGKYVPDDVMNGIIDNKITNLKDNFILDGYPRTIGQVKFLETVLQKINHKIDVVLYLEIKEQTIVDRLLARLVCPVCKTTYNRISMPPKVDTLCDKDQTPLIQRTDDTDSNKIVTRLNEYNVSTQPLVDYFRSKGLLKVIDANQDNTTIRQQLKQIIEAIHG</sequence>
<comment type="domain">
    <text evidence="6">Consists of three domains, a large central CORE domain and two small peripheral domains, NMPbind and LID, which undergo movements during catalysis. The LID domain closes over the site of phosphoryl transfer upon ATP binding. Assembling and dissambling the active center during each catalytic cycle provides an effective means to prevent ATP hydrolysis. Some bacteria have evolved a zinc-coordinating structure that stabilizes the LID domain.</text>
</comment>
<dbReference type="HAMAP" id="MF_00235">
    <property type="entry name" value="Adenylate_kinase_Adk"/>
    <property type="match status" value="1"/>
</dbReference>
<dbReference type="GO" id="GO:0004017">
    <property type="term" value="F:AMP kinase activity"/>
    <property type="evidence" value="ECO:0007669"/>
    <property type="project" value="UniProtKB-UniRule"/>
</dbReference>
<accession>A0A846TQQ8</accession>
<feature type="binding site" evidence="6">
    <location>
        <position position="125"/>
    </location>
    <ligand>
        <name>ATP</name>
        <dbReference type="ChEBI" id="CHEBI:30616"/>
    </ligand>
</feature>
<dbReference type="UniPathway" id="UPA00588">
    <property type="reaction ID" value="UER00649"/>
</dbReference>
<dbReference type="InterPro" id="IPR000850">
    <property type="entry name" value="Adenylat/UMP-CMP_kin"/>
</dbReference>
<feature type="binding site" evidence="6">
    <location>
        <position position="128"/>
    </location>
    <ligand>
        <name>Zn(2+)</name>
        <dbReference type="ChEBI" id="CHEBI:29105"/>
        <note>structural</note>
    </ligand>
</feature>
<keyword evidence="4 6" id="KW-0418">Kinase</keyword>
<dbReference type="GO" id="GO:0005524">
    <property type="term" value="F:ATP binding"/>
    <property type="evidence" value="ECO:0007669"/>
    <property type="project" value="UniProtKB-UniRule"/>
</dbReference>
<comment type="caution">
    <text evidence="10">The sequence shown here is derived from an EMBL/GenBank/DDBJ whole genome shotgun (WGS) entry which is preliminary data.</text>
</comment>
<evidence type="ECO:0000256" key="5">
    <source>
        <dbReference type="ARBA" id="ARBA00022840"/>
    </source>
</evidence>
<evidence type="ECO:0000313" key="11">
    <source>
        <dbReference type="Proteomes" id="UP000584587"/>
    </source>
</evidence>
<keyword evidence="1 6" id="KW-0808">Transferase</keyword>
<dbReference type="SUPFAM" id="SSF52540">
    <property type="entry name" value="P-loop containing nucleoside triphosphate hydrolases"/>
    <property type="match status" value="1"/>
</dbReference>
<dbReference type="GO" id="GO:0044209">
    <property type="term" value="P:AMP salvage"/>
    <property type="evidence" value="ECO:0007669"/>
    <property type="project" value="UniProtKB-UniRule"/>
</dbReference>
<keyword evidence="3 6" id="KW-0547">Nucleotide-binding</keyword>
<dbReference type="PRINTS" id="PR00094">
    <property type="entry name" value="ADENYLTKNASE"/>
</dbReference>
<dbReference type="EMBL" id="JAAVVK010000002">
    <property type="protein sequence ID" value="NKE38670.1"/>
    <property type="molecule type" value="Genomic_DNA"/>
</dbReference>
<feature type="binding site" evidence="6">
    <location>
        <begin position="10"/>
        <end position="15"/>
    </location>
    <ligand>
        <name>ATP</name>
        <dbReference type="ChEBI" id="CHEBI:30616"/>
    </ligand>
</feature>
<organism evidence="10 11">
    <name type="scientific">Spiroplasma platyhelix PALS-1</name>
    <dbReference type="NCBI Taxonomy" id="1276218"/>
    <lineage>
        <taxon>Bacteria</taxon>
        <taxon>Bacillati</taxon>
        <taxon>Mycoplasmatota</taxon>
        <taxon>Mollicutes</taxon>
        <taxon>Entomoplasmatales</taxon>
        <taxon>Spiroplasmataceae</taxon>
        <taxon>Spiroplasma</taxon>
    </lineage>
</organism>
<keyword evidence="6" id="KW-0963">Cytoplasm</keyword>
<comment type="function">
    <text evidence="6">Catalyzes the reversible transfer of the terminal phosphate group between ATP and AMP. Plays an important role in cellular energy homeostasis and in adenine nucleotide metabolism.</text>
</comment>
<gene>
    <name evidence="6" type="primary">adk</name>
    <name evidence="10" type="ORF">HER12_02730</name>
</gene>
<dbReference type="AlphaFoldDB" id="A0A846TQQ8"/>
<dbReference type="GO" id="GO:0005737">
    <property type="term" value="C:cytoplasm"/>
    <property type="evidence" value="ECO:0007669"/>
    <property type="project" value="UniProtKB-SubCell"/>
</dbReference>
<reference evidence="10 11" key="1">
    <citation type="submission" date="2020-04" db="EMBL/GenBank/DDBJ databases">
        <title>Complete genome sequence of Spiroplasma platyhelix ATCC 51748, an insect isolate.</title>
        <authorList>
            <person name="Green E.A."/>
            <person name="Klassen J.L."/>
        </authorList>
    </citation>
    <scope>NUCLEOTIDE SEQUENCE [LARGE SCALE GENOMIC DNA]</scope>
    <source>
        <strain evidence="10 11">PALS-1</strain>
    </source>
</reference>
<name>A0A846TQQ8_9MOLU</name>
<evidence type="ECO:0000256" key="4">
    <source>
        <dbReference type="ARBA" id="ARBA00022777"/>
    </source>
</evidence>